<organism evidence="2 3">
    <name type="scientific">Saitozyma podzolica</name>
    <dbReference type="NCBI Taxonomy" id="1890683"/>
    <lineage>
        <taxon>Eukaryota</taxon>
        <taxon>Fungi</taxon>
        <taxon>Dikarya</taxon>
        <taxon>Basidiomycota</taxon>
        <taxon>Agaricomycotina</taxon>
        <taxon>Tremellomycetes</taxon>
        <taxon>Tremellales</taxon>
        <taxon>Trimorphomycetaceae</taxon>
        <taxon>Saitozyma</taxon>
    </lineage>
</organism>
<name>A0A427Y913_9TREE</name>
<feature type="compositionally biased region" description="Low complexity" evidence="1">
    <location>
        <begin position="291"/>
        <end position="305"/>
    </location>
</feature>
<gene>
    <name evidence="2" type="ORF">EHS25_003367</name>
</gene>
<dbReference type="Proteomes" id="UP000279259">
    <property type="component" value="Unassembled WGS sequence"/>
</dbReference>
<accession>A0A427Y913</accession>
<feature type="region of interest" description="Disordered" evidence="1">
    <location>
        <begin position="278"/>
        <end position="305"/>
    </location>
</feature>
<proteinExistence type="predicted"/>
<feature type="region of interest" description="Disordered" evidence="1">
    <location>
        <begin position="1"/>
        <end position="36"/>
    </location>
</feature>
<evidence type="ECO:0000313" key="3">
    <source>
        <dbReference type="Proteomes" id="UP000279259"/>
    </source>
</evidence>
<sequence>MSQPALDSTSSEDEIPSIHLQSSTPPERSAPGDSSDTLVSRIRKEYQNLTQLLPEIDLTEKDRETCSSKLERYEGSFGLNTDEYETLLFFDNTSEVSELLAGIVDIQKLLVSCKGKERIIHEEEEEDTDPTELDTAAATATAISSPVDDALKSLGSMIRLIDKGLGVIQMVWSAPLTHVDLAMRVLDGENTLSVIPVGKSGRTTDSTCGAGDIGEENCPVFSITRRMSAPPAGLYSTVSRKRIARTLGAHGANRTPRAKLNEASATEFVKMPHFVEDDITPEPASNVSENASSRSAAPSPQLSPPAITEEEIRGIQETFEGLQETLNTIEDPDEEMRTAIAHLNSYETYFGEVHTLAKLLEDRERSLELSNTLAWILLYTKPESEQDEDARSTLGVIHTAVIAFSTQVNRLALDGDPFPVSRGFPPLQGGEEEARYQSSLTQRLLMELGSADED</sequence>
<keyword evidence="3" id="KW-1185">Reference proteome</keyword>
<comment type="caution">
    <text evidence="2">The sequence shown here is derived from an EMBL/GenBank/DDBJ whole genome shotgun (WGS) entry which is preliminary data.</text>
</comment>
<feature type="compositionally biased region" description="Polar residues" evidence="1">
    <location>
        <begin position="19"/>
        <end position="36"/>
    </location>
</feature>
<dbReference type="AlphaFoldDB" id="A0A427Y913"/>
<protein>
    <submittedName>
        <fullName evidence="2">Uncharacterized protein</fullName>
    </submittedName>
</protein>
<dbReference type="EMBL" id="RSCD01000017">
    <property type="protein sequence ID" value="RSH87457.1"/>
    <property type="molecule type" value="Genomic_DNA"/>
</dbReference>
<evidence type="ECO:0000313" key="2">
    <source>
        <dbReference type="EMBL" id="RSH87457.1"/>
    </source>
</evidence>
<evidence type="ECO:0000256" key="1">
    <source>
        <dbReference type="SAM" id="MobiDB-lite"/>
    </source>
</evidence>
<dbReference type="OrthoDB" id="10521991at2759"/>
<reference evidence="2 3" key="1">
    <citation type="submission" date="2018-11" db="EMBL/GenBank/DDBJ databases">
        <title>Genome sequence of Saitozyma podzolica DSM 27192.</title>
        <authorList>
            <person name="Aliyu H."/>
            <person name="Gorte O."/>
            <person name="Ochsenreither K."/>
        </authorList>
    </citation>
    <scope>NUCLEOTIDE SEQUENCE [LARGE SCALE GENOMIC DNA]</scope>
    <source>
        <strain evidence="2 3">DSM 27192</strain>
    </source>
</reference>